<name>A0A5M8PBN5_9LECA</name>
<evidence type="ECO:0000313" key="2">
    <source>
        <dbReference type="EMBL" id="KAA6406645.1"/>
    </source>
</evidence>
<gene>
    <name evidence="2" type="ORF">FRX48_09577</name>
</gene>
<comment type="caution">
    <text evidence="2">The sequence shown here is derived from an EMBL/GenBank/DDBJ whole genome shotgun (WGS) entry which is preliminary data.</text>
</comment>
<keyword evidence="1" id="KW-0732">Signal</keyword>
<evidence type="ECO:0000256" key="1">
    <source>
        <dbReference type="SAM" id="SignalP"/>
    </source>
</evidence>
<feature type="signal peptide" evidence="1">
    <location>
        <begin position="1"/>
        <end position="19"/>
    </location>
</feature>
<organism evidence="2 3">
    <name type="scientific">Lasallia pustulata</name>
    <dbReference type="NCBI Taxonomy" id="136370"/>
    <lineage>
        <taxon>Eukaryota</taxon>
        <taxon>Fungi</taxon>
        <taxon>Dikarya</taxon>
        <taxon>Ascomycota</taxon>
        <taxon>Pezizomycotina</taxon>
        <taxon>Lecanoromycetes</taxon>
        <taxon>OSLEUM clade</taxon>
        <taxon>Umbilicariomycetidae</taxon>
        <taxon>Umbilicariales</taxon>
        <taxon>Umbilicariaceae</taxon>
        <taxon>Lasallia</taxon>
    </lineage>
</organism>
<proteinExistence type="predicted"/>
<accession>A0A5M8PBN5</accession>
<dbReference type="Proteomes" id="UP000324767">
    <property type="component" value="Unassembled WGS sequence"/>
</dbReference>
<evidence type="ECO:0000313" key="3">
    <source>
        <dbReference type="Proteomes" id="UP000324767"/>
    </source>
</evidence>
<feature type="chain" id="PRO_5024466843" evidence="1">
    <location>
        <begin position="20"/>
        <end position="481"/>
    </location>
</feature>
<dbReference type="EMBL" id="VXIT01000024">
    <property type="protein sequence ID" value="KAA6406645.1"/>
    <property type="molecule type" value="Genomic_DNA"/>
</dbReference>
<dbReference type="AlphaFoldDB" id="A0A5M8PBN5"/>
<dbReference type="OrthoDB" id="2951834at2759"/>
<protein>
    <submittedName>
        <fullName evidence="2">Uncharacterized protein</fullName>
    </submittedName>
</protein>
<sequence>MALIISLSAFAVFVPSTFAQSSGFLHASSRNTTATGVPYFLSNSTLSYGPTARQAPIGLITSYFDLTSTLESAEGSCGQATVTETAYQTITQNLLVSPLAALIAKHIKAGSHLRHWDAIPVLVPLAKIFWPVSELWDSKYIIAGSHSRHQDAVSIPASANRYPAHDLRISSLHTRGDIPNWSRISGRWSRPFDPDKQLSIGVGLLRTCKEVELDAAPILYGGNKFLLTHDGVGDESAGTFPFLVKIGGRNCQALRKLIFHVYFCRPSAYKTYSGKPRALGDSFDLLAQAHNLHVLELRFVDTGIRHAYRQFFTVGLPTVAKMKKIKNVKQLVLKGTYSPPDSKIDGKSPEAYIALLKEDMLVGKNVESPPIMQADDQAVTKTVTERLAGLEKTLGELLSIGHDSMEKSEAVKAMMESMGEIVKAERKSLKGGLTAQAQAEKSFRDFTRDSIAGLASKSQVEEISKVLEALRTKVEALSSRI</sequence>
<reference evidence="2 3" key="1">
    <citation type="submission" date="2019-09" db="EMBL/GenBank/DDBJ databases">
        <title>The hologenome of the rock-dwelling lichen Lasallia pustulata.</title>
        <authorList>
            <person name="Greshake Tzovaras B."/>
            <person name="Segers F."/>
            <person name="Bicker A."/>
            <person name="Dal Grande F."/>
            <person name="Otte J."/>
            <person name="Hankeln T."/>
            <person name="Schmitt I."/>
            <person name="Ebersberger I."/>
        </authorList>
    </citation>
    <scope>NUCLEOTIDE SEQUENCE [LARGE SCALE GENOMIC DNA]</scope>
    <source>
        <strain evidence="2">A1-1</strain>
    </source>
</reference>